<dbReference type="Proteomes" id="UP000317977">
    <property type="component" value="Unassembled WGS sequence"/>
</dbReference>
<feature type="transmembrane region" description="Helical" evidence="3">
    <location>
        <begin position="6"/>
        <end position="23"/>
    </location>
</feature>
<evidence type="ECO:0000313" key="5">
    <source>
        <dbReference type="EMBL" id="TWU57821.1"/>
    </source>
</evidence>
<feature type="transmembrane region" description="Helical" evidence="3">
    <location>
        <begin position="81"/>
        <end position="102"/>
    </location>
</feature>
<feature type="domain" description="Calcineurin-like phosphoesterase" evidence="4">
    <location>
        <begin position="170"/>
        <end position="327"/>
    </location>
</feature>
<dbReference type="GO" id="GO:0016020">
    <property type="term" value="C:membrane"/>
    <property type="evidence" value="ECO:0007669"/>
    <property type="project" value="GOC"/>
</dbReference>
<dbReference type="InterPro" id="IPR004843">
    <property type="entry name" value="Calcineurin-like_PHP"/>
</dbReference>
<dbReference type="InterPro" id="IPR051158">
    <property type="entry name" value="Metallophosphoesterase_sf"/>
</dbReference>
<protein>
    <submittedName>
        <fullName evidence="5">Putative metallophosphoesterase</fullName>
        <ecNumber evidence="5">3.1.-.-</ecNumber>
    </submittedName>
</protein>
<dbReference type="Pfam" id="PF00149">
    <property type="entry name" value="Metallophos"/>
    <property type="match status" value="1"/>
</dbReference>
<dbReference type="EC" id="3.1.-.-" evidence="5"/>
<dbReference type="AlphaFoldDB" id="A0A5C6FE27"/>
<comment type="caution">
    <text evidence="5">The sequence shown here is derived from an EMBL/GenBank/DDBJ whole genome shotgun (WGS) entry which is preliminary data.</text>
</comment>
<keyword evidence="6" id="KW-1185">Reference proteome</keyword>
<dbReference type="OrthoDB" id="9780884at2"/>
<evidence type="ECO:0000256" key="3">
    <source>
        <dbReference type="SAM" id="Phobius"/>
    </source>
</evidence>
<gene>
    <name evidence="5" type="ORF">Poly59_07300</name>
</gene>
<dbReference type="GO" id="GO:0046872">
    <property type="term" value="F:metal ion binding"/>
    <property type="evidence" value="ECO:0007669"/>
    <property type="project" value="UniProtKB-KW"/>
</dbReference>
<dbReference type="GO" id="GO:0009245">
    <property type="term" value="P:lipid A biosynthetic process"/>
    <property type="evidence" value="ECO:0007669"/>
    <property type="project" value="TreeGrafter"/>
</dbReference>
<keyword evidence="3" id="KW-0812">Transmembrane</keyword>
<keyword evidence="1" id="KW-0479">Metal-binding</keyword>
<sequence length="389" mass="43286">MSATLAWITSLAILAGHFGLMLSSYNRINGFGWPRKNIKRCTKVMFAFTLAWPIIAAVVWREFLTDWLGGHADIASVPPVLAVYSILCLIAWPMLGIPWLYFRPALGIEAVKAMVKTEVVPVQQVVSNRLALTKKCKLESRLPINQVFDLSIDQIDLPIVGLPTKLDGYRIAHLSDIHLTGDIHPDFAGYAVERANRWNPHLMALTGDIIDKQPCIDWLGQIFGPARARDGCYFVLGNHDTRIVDSWQTREAMDRAGWTDLGSRGLKTSLGGVGSMIIGNEHPWYQRPTIDPKSEEGFRLLLSHSPDQFGWARQHNVTLMLAGHTHGGQGRLPVAGPLLSPSFHGSRYASGNFYRYPTTMHVTRGLAGTHLIRINCRPQLSLLTLRVAT</sequence>
<keyword evidence="3" id="KW-0472">Membrane</keyword>
<dbReference type="RefSeq" id="WP_146532650.1">
    <property type="nucleotide sequence ID" value="NZ_SJPX01000001.1"/>
</dbReference>
<evidence type="ECO:0000259" key="4">
    <source>
        <dbReference type="Pfam" id="PF00149"/>
    </source>
</evidence>
<proteinExistence type="predicted"/>
<dbReference type="Gene3D" id="3.60.21.10">
    <property type="match status" value="1"/>
</dbReference>
<name>A0A5C6FE27_9BACT</name>
<organism evidence="5 6">
    <name type="scientific">Rubripirellula reticaptiva</name>
    <dbReference type="NCBI Taxonomy" id="2528013"/>
    <lineage>
        <taxon>Bacteria</taxon>
        <taxon>Pseudomonadati</taxon>
        <taxon>Planctomycetota</taxon>
        <taxon>Planctomycetia</taxon>
        <taxon>Pirellulales</taxon>
        <taxon>Pirellulaceae</taxon>
        <taxon>Rubripirellula</taxon>
    </lineage>
</organism>
<dbReference type="InterPro" id="IPR029052">
    <property type="entry name" value="Metallo-depent_PP-like"/>
</dbReference>
<dbReference type="PANTHER" id="PTHR31302:SF31">
    <property type="entry name" value="PHOSPHODIESTERASE YAEI"/>
    <property type="match status" value="1"/>
</dbReference>
<accession>A0A5C6FE27</accession>
<dbReference type="EMBL" id="SJPX01000001">
    <property type="protein sequence ID" value="TWU57821.1"/>
    <property type="molecule type" value="Genomic_DNA"/>
</dbReference>
<dbReference type="SUPFAM" id="SSF56300">
    <property type="entry name" value="Metallo-dependent phosphatases"/>
    <property type="match status" value="1"/>
</dbReference>
<evidence type="ECO:0000256" key="1">
    <source>
        <dbReference type="ARBA" id="ARBA00022723"/>
    </source>
</evidence>
<evidence type="ECO:0000313" key="6">
    <source>
        <dbReference type="Proteomes" id="UP000317977"/>
    </source>
</evidence>
<evidence type="ECO:0000256" key="2">
    <source>
        <dbReference type="ARBA" id="ARBA00022801"/>
    </source>
</evidence>
<keyword evidence="3" id="KW-1133">Transmembrane helix</keyword>
<dbReference type="CDD" id="cd07385">
    <property type="entry name" value="MPP_YkuE_C"/>
    <property type="match status" value="1"/>
</dbReference>
<dbReference type="PANTHER" id="PTHR31302">
    <property type="entry name" value="TRANSMEMBRANE PROTEIN WITH METALLOPHOSPHOESTERASE DOMAIN-RELATED"/>
    <property type="match status" value="1"/>
</dbReference>
<keyword evidence="2 5" id="KW-0378">Hydrolase</keyword>
<reference evidence="5 6" key="1">
    <citation type="submission" date="2019-02" db="EMBL/GenBank/DDBJ databases">
        <title>Deep-cultivation of Planctomycetes and their phenomic and genomic characterization uncovers novel biology.</title>
        <authorList>
            <person name="Wiegand S."/>
            <person name="Jogler M."/>
            <person name="Boedeker C."/>
            <person name="Pinto D."/>
            <person name="Vollmers J."/>
            <person name="Rivas-Marin E."/>
            <person name="Kohn T."/>
            <person name="Peeters S.H."/>
            <person name="Heuer A."/>
            <person name="Rast P."/>
            <person name="Oberbeckmann S."/>
            <person name="Bunk B."/>
            <person name="Jeske O."/>
            <person name="Meyerdierks A."/>
            <person name="Storesund J.E."/>
            <person name="Kallscheuer N."/>
            <person name="Luecker S."/>
            <person name="Lage O.M."/>
            <person name="Pohl T."/>
            <person name="Merkel B.J."/>
            <person name="Hornburger P."/>
            <person name="Mueller R.-W."/>
            <person name="Bruemmer F."/>
            <person name="Labrenz M."/>
            <person name="Spormann A.M."/>
            <person name="Op Den Camp H."/>
            <person name="Overmann J."/>
            <person name="Amann R."/>
            <person name="Jetten M.S.M."/>
            <person name="Mascher T."/>
            <person name="Medema M.H."/>
            <person name="Devos D.P."/>
            <person name="Kaster A.-K."/>
            <person name="Ovreas L."/>
            <person name="Rohde M."/>
            <person name="Galperin M.Y."/>
            <person name="Jogler C."/>
        </authorList>
    </citation>
    <scope>NUCLEOTIDE SEQUENCE [LARGE SCALE GENOMIC DNA]</scope>
    <source>
        <strain evidence="5 6">Poly59</strain>
    </source>
</reference>
<feature type="transmembrane region" description="Helical" evidence="3">
    <location>
        <begin position="44"/>
        <end position="61"/>
    </location>
</feature>
<dbReference type="GO" id="GO:0008758">
    <property type="term" value="F:UDP-2,3-diacylglucosamine hydrolase activity"/>
    <property type="evidence" value="ECO:0007669"/>
    <property type="project" value="TreeGrafter"/>
</dbReference>